<sequence length="173" mass="19593">METLEALRLRIQACRRDSRWKSNTLSDIAFSLDNLTLAIPVIPNEIFLIYSEILSDAVLGEKPHTASFIPALFSDFDKLSDAQQDALLDILIQHASLYRSQIMQFSVGDIIARKYPCDIAIQAFKKMWESHNLHARNIAHFGANVLSLTLPREGSERNALRRLDHIMKMGSPS</sequence>
<organism evidence="1 2">
    <name type="scientific">Herminiimonas contaminans</name>
    <dbReference type="NCBI Taxonomy" id="1111140"/>
    <lineage>
        <taxon>Bacteria</taxon>
        <taxon>Pseudomonadati</taxon>
        <taxon>Pseudomonadota</taxon>
        <taxon>Betaproteobacteria</taxon>
        <taxon>Burkholderiales</taxon>
        <taxon>Oxalobacteraceae</taxon>
        <taxon>Herminiimonas</taxon>
    </lineage>
</organism>
<evidence type="ECO:0000313" key="1">
    <source>
        <dbReference type="EMBL" id="MBF8177105.1"/>
    </source>
</evidence>
<protein>
    <submittedName>
        <fullName evidence="1">Uncharacterized protein</fullName>
    </submittedName>
</protein>
<dbReference type="Proteomes" id="UP000657372">
    <property type="component" value="Unassembled WGS sequence"/>
</dbReference>
<dbReference type="EMBL" id="JADOEL010000003">
    <property type="protein sequence ID" value="MBF8177105.1"/>
    <property type="molecule type" value="Genomic_DNA"/>
</dbReference>
<evidence type="ECO:0000313" key="2">
    <source>
        <dbReference type="Proteomes" id="UP000657372"/>
    </source>
</evidence>
<reference evidence="1 2" key="1">
    <citation type="submission" date="2020-11" db="EMBL/GenBank/DDBJ databases">
        <title>WGS of Herminiimonas contaminans strain Marseille-Q4544 isolated from planarians Schmidtea mediterranea.</title>
        <authorList>
            <person name="Kangale L."/>
        </authorList>
    </citation>
    <scope>NUCLEOTIDE SEQUENCE [LARGE SCALE GENOMIC DNA]</scope>
    <source>
        <strain evidence="1 2">Marseille-Q4544</strain>
    </source>
</reference>
<dbReference type="RefSeq" id="WP_195874929.1">
    <property type="nucleotide sequence ID" value="NZ_JADOEL010000003.1"/>
</dbReference>
<keyword evidence="2" id="KW-1185">Reference proteome</keyword>
<gene>
    <name evidence="1" type="ORF">IXC47_05370</name>
</gene>
<comment type="caution">
    <text evidence="1">The sequence shown here is derived from an EMBL/GenBank/DDBJ whole genome shotgun (WGS) entry which is preliminary data.</text>
</comment>
<proteinExistence type="predicted"/>
<name>A0ABS0EQF9_9BURK</name>
<accession>A0ABS0EQF9</accession>